<proteinExistence type="predicted"/>
<keyword evidence="2" id="KW-1185">Reference proteome</keyword>
<comment type="caution">
    <text evidence="1">The sequence shown here is derived from an EMBL/GenBank/DDBJ whole genome shotgun (WGS) entry which is preliminary data.</text>
</comment>
<sequence>MMTVTMGITVILEVVNPTSEASRVWGLTLDDHLEEDEIPQLRIHKDHPTDNITGPLNAGVRTRSATRAMNDSLFSCFISQVEPKNIKTALLENSWLEACKKNCSSSASYTCGIW</sequence>
<reference evidence="1 2" key="2">
    <citation type="journal article" date="2022" name="Mol. Ecol. Resour.">
        <title>The genomes of chicory, endive, great burdock and yacon provide insights into Asteraceae paleo-polyploidization history and plant inulin production.</title>
        <authorList>
            <person name="Fan W."/>
            <person name="Wang S."/>
            <person name="Wang H."/>
            <person name="Wang A."/>
            <person name="Jiang F."/>
            <person name="Liu H."/>
            <person name="Zhao H."/>
            <person name="Xu D."/>
            <person name="Zhang Y."/>
        </authorList>
    </citation>
    <scope>NUCLEOTIDE SEQUENCE [LARGE SCALE GENOMIC DNA]</scope>
    <source>
        <strain evidence="2">cv. Yunnan</strain>
        <tissue evidence="1">Leaves</tissue>
    </source>
</reference>
<name>A0ACB9J1W8_9ASTR</name>
<dbReference type="Proteomes" id="UP001056120">
    <property type="component" value="Linkage Group LG06"/>
</dbReference>
<dbReference type="EMBL" id="CM042023">
    <property type="protein sequence ID" value="KAI3814116.1"/>
    <property type="molecule type" value="Genomic_DNA"/>
</dbReference>
<protein>
    <submittedName>
        <fullName evidence="1">Uncharacterized protein</fullName>
    </submittedName>
</protein>
<gene>
    <name evidence="1" type="ORF">L1987_18863</name>
</gene>
<evidence type="ECO:0000313" key="2">
    <source>
        <dbReference type="Proteomes" id="UP001056120"/>
    </source>
</evidence>
<organism evidence="1 2">
    <name type="scientific">Smallanthus sonchifolius</name>
    <dbReference type="NCBI Taxonomy" id="185202"/>
    <lineage>
        <taxon>Eukaryota</taxon>
        <taxon>Viridiplantae</taxon>
        <taxon>Streptophyta</taxon>
        <taxon>Embryophyta</taxon>
        <taxon>Tracheophyta</taxon>
        <taxon>Spermatophyta</taxon>
        <taxon>Magnoliopsida</taxon>
        <taxon>eudicotyledons</taxon>
        <taxon>Gunneridae</taxon>
        <taxon>Pentapetalae</taxon>
        <taxon>asterids</taxon>
        <taxon>campanulids</taxon>
        <taxon>Asterales</taxon>
        <taxon>Asteraceae</taxon>
        <taxon>Asteroideae</taxon>
        <taxon>Heliantheae alliance</taxon>
        <taxon>Millerieae</taxon>
        <taxon>Smallanthus</taxon>
    </lineage>
</organism>
<accession>A0ACB9J1W8</accession>
<reference evidence="2" key="1">
    <citation type="journal article" date="2022" name="Mol. Ecol. Resour.">
        <title>The genomes of chicory, endive, great burdock and yacon provide insights into Asteraceae palaeo-polyploidization history and plant inulin production.</title>
        <authorList>
            <person name="Fan W."/>
            <person name="Wang S."/>
            <person name="Wang H."/>
            <person name="Wang A."/>
            <person name="Jiang F."/>
            <person name="Liu H."/>
            <person name="Zhao H."/>
            <person name="Xu D."/>
            <person name="Zhang Y."/>
        </authorList>
    </citation>
    <scope>NUCLEOTIDE SEQUENCE [LARGE SCALE GENOMIC DNA]</scope>
    <source>
        <strain evidence="2">cv. Yunnan</strain>
    </source>
</reference>
<evidence type="ECO:0000313" key="1">
    <source>
        <dbReference type="EMBL" id="KAI3814116.1"/>
    </source>
</evidence>